<name>A0A9N8DH95_9STRA</name>
<evidence type="ECO:0000256" key="1">
    <source>
        <dbReference type="ARBA" id="ARBA00006484"/>
    </source>
</evidence>
<dbReference type="FunFam" id="3.40.50.720:FF:000173">
    <property type="entry name" value="3-oxoacyl-[acyl-carrier protein] reductase"/>
    <property type="match status" value="1"/>
</dbReference>
<dbReference type="OrthoDB" id="39810at2759"/>
<keyword evidence="3" id="KW-0732">Signal</keyword>
<comment type="similarity">
    <text evidence="1">Belongs to the short-chain dehydrogenases/reductases (SDR) family.</text>
</comment>
<dbReference type="GO" id="GO:0016614">
    <property type="term" value="F:oxidoreductase activity, acting on CH-OH group of donors"/>
    <property type="evidence" value="ECO:0007669"/>
    <property type="project" value="UniProtKB-ARBA"/>
</dbReference>
<dbReference type="AlphaFoldDB" id="A0A9N8DH95"/>
<evidence type="ECO:0000256" key="3">
    <source>
        <dbReference type="SAM" id="SignalP"/>
    </source>
</evidence>
<dbReference type="SUPFAM" id="SSF51735">
    <property type="entry name" value="NAD(P)-binding Rossmann-fold domains"/>
    <property type="match status" value="1"/>
</dbReference>
<keyword evidence="5" id="KW-1185">Reference proteome</keyword>
<accession>A0A9N8DH95</accession>
<dbReference type="Pfam" id="PF13561">
    <property type="entry name" value="adh_short_C2"/>
    <property type="match status" value="1"/>
</dbReference>
<dbReference type="PRINTS" id="PR00081">
    <property type="entry name" value="GDHRDH"/>
</dbReference>
<dbReference type="Proteomes" id="UP001153069">
    <property type="component" value="Unassembled WGS sequence"/>
</dbReference>
<gene>
    <name evidence="4" type="ORF">SEMRO_158_G071450.1</name>
</gene>
<reference evidence="4" key="1">
    <citation type="submission" date="2020-06" db="EMBL/GenBank/DDBJ databases">
        <authorList>
            <consortium name="Plant Systems Biology data submission"/>
        </authorList>
    </citation>
    <scope>NUCLEOTIDE SEQUENCE</scope>
    <source>
        <strain evidence="4">D6</strain>
    </source>
</reference>
<dbReference type="InterPro" id="IPR036291">
    <property type="entry name" value="NAD(P)-bd_dom_sf"/>
</dbReference>
<dbReference type="PANTHER" id="PTHR48107">
    <property type="entry name" value="NADPH-DEPENDENT ALDEHYDE REDUCTASE-LIKE PROTEIN, CHLOROPLASTIC-RELATED"/>
    <property type="match status" value="1"/>
</dbReference>
<evidence type="ECO:0000313" key="5">
    <source>
        <dbReference type="Proteomes" id="UP001153069"/>
    </source>
</evidence>
<protein>
    <submittedName>
        <fullName evidence="4">Arabinitol 2-dehydrogenase</fullName>
    </submittedName>
</protein>
<dbReference type="Gene3D" id="3.40.50.720">
    <property type="entry name" value="NAD(P)-binding Rossmann-like Domain"/>
    <property type="match status" value="1"/>
</dbReference>
<sequence length="278" mass="29394">MMLQRIVYLYVSLLLSSYPGQCLMMSASASSTPAKKLVIVTGGSRGIGRATCVWLASKGYQVAVNYNNGEEAAQEVVAEIESAGGSAKAFQCDIGEETQVEEMFEDVMGHFGMPPTGLVANAGIMEAMEKDIRKVSTETLERDLKVNTMGTFFCTRAFVKHCSVNNEKGGQGGSIVVVSSVSAESALILAYGMSKAALEAMVNGLSKQLPLEGIRINTIIPGLIDTGLAAPEIIETMKGFIPLRRAGDPTEVAQAIEFLLSDASSYCSGTKLKVSGGL</sequence>
<organism evidence="4 5">
    <name type="scientific">Seminavis robusta</name>
    <dbReference type="NCBI Taxonomy" id="568900"/>
    <lineage>
        <taxon>Eukaryota</taxon>
        <taxon>Sar</taxon>
        <taxon>Stramenopiles</taxon>
        <taxon>Ochrophyta</taxon>
        <taxon>Bacillariophyta</taxon>
        <taxon>Bacillariophyceae</taxon>
        <taxon>Bacillariophycidae</taxon>
        <taxon>Naviculales</taxon>
        <taxon>Naviculaceae</taxon>
        <taxon>Seminavis</taxon>
    </lineage>
</organism>
<dbReference type="CDD" id="cd05233">
    <property type="entry name" value="SDR_c"/>
    <property type="match status" value="1"/>
</dbReference>
<comment type="caution">
    <text evidence="4">The sequence shown here is derived from an EMBL/GenBank/DDBJ whole genome shotgun (WGS) entry which is preliminary data.</text>
</comment>
<dbReference type="InterPro" id="IPR020904">
    <property type="entry name" value="Sc_DH/Rdtase_CS"/>
</dbReference>
<dbReference type="InterPro" id="IPR002347">
    <property type="entry name" value="SDR_fam"/>
</dbReference>
<evidence type="ECO:0000313" key="4">
    <source>
        <dbReference type="EMBL" id="CAB9503177.1"/>
    </source>
</evidence>
<feature type="signal peptide" evidence="3">
    <location>
        <begin position="1"/>
        <end position="22"/>
    </location>
</feature>
<evidence type="ECO:0000256" key="2">
    <source>
        <dbReference type="ARBA" id="ARBA00023002"/>
    </source>
</evidence>
<proteinExistence type="inferred from homology"/>
<feature type="chain" id="PRO_5040217771" evidence="3">
    <location>
        <begin position="23"/>
        <end position="278"/>
    </location>
</feature>
<keyword evidence="2" id="KW-0560">Oxidoreductase</keyword>
<dbReference type="EMBL" id="CAICTM010000157">
    <property type="protein sequence ID" value="CAB9503177.1"/>
    <property type="molecule type" value="Genomic_DNA"/>
</dbReference>
<dbReference type="PANTHER" id="PTHR48107:SF7">
    <property type="entry name" value="RE15974P"/>
    <property type="match status" value="1"/>
</dbReference>
<dbReference type="PROSITE" id="PS00061">
    <property type="entry name" value="ADH_SHORT"/>
    <property type="match status" value="1"/>
</dbReference>